<dbReference type="InterPro" id="IPR009003">
    <property type="entry name" value="Peptidase_S1_PA"/>
</dbReference>
<dbReference type="PANTHER" id="PTHR24276:SF98">
    <property type="entry name" value="FI18310P1-RELATED"/>
    <property type="match status" value="1"/>
</dbReference>
<keyword evidence="5" id="KW-0732">Signal</keyword>
<evidence type="ECO:0000259" key="6">
    <source>
        <dbReference type="PROSITE" id="PS50240"/>
    </source>
</evidence>
<dbReference type="AlphaFoldDB" id="A0A8K0C4H7"/>
<dbReference type="InterPro" id="IPR001254">
    <property type="entry name" value="Trypsin_dom"/>
</dbReference>
<dbReference type="SUPFAM" id="SSF50494">
    <property type="entry name" value="Trypsin-like serine proteases"/>
    <property type="match status" value="1"/>
</dbReference>
<keyword evidence="8" id="KW-1185">Reference proteome</keyword>
<evidence type="ECO:0000313" key="8">
    <source>
        <dbReference type="Proteomes" id="UP000801492"/>
    </source>
</evidence>
<dbReference type="EMBL" id="VTPC01091062">
    <property type="protein sequence ID" value="KAF2879879.1"/>
    <property type="molecule type" value="Genomic_DNA"/>
</dbReference>
<protein>
    <recommendedName>
        <fullName evidence="6">Peptidase S1 domain-containing protein</fullName>
    </recommendedName>
</protein>
<keyword evidence="1" id="KW-0645">Protease</keyword>
<evidence type="ECO:0000256" key="1">
    <source>
        <dbReference type="ARBA" id="ARBA00022670"/>
    </source>
</evidence>
<gene>
    <name evidence="7" type="ORF">ILUMI_26289</name>
</gene>
<name>A0A8K0C4H7_IGNLU</name>
<dbReference type="InterPro" id="IPR050430">
    <property type="entry name" value="Peptidase_S1"/>
</dbReference>
<feature type="domain" description="Peptidase S1" evidence="6">
    <location>
        <begin position="27"/>
        <end position="277"/>
    </location>
</feature>
<comment type="caution">
    <text evidence="7">The sequence shown here is derived from an EMBL/GenBank/DDBJ whole genome shotgun (WGS) entry which is preliminary data.</text>
</comment>
<dbReference type="Proteomes" id="UP000801492">
    <property type="component" value="Unassembled WGS sequence"/>
</dbReference>
<evidence type="ECO:0000256" key="2">
    <source>
        <dbReference type="ARBA" id="ARBA00022801"/>
    </source>
</evidence>
<accession>A0A8K0C4H7</accession>
<dbReference type="Gene3D" id="2.40.10.10">
    <property type="entry name" value="Trypsin-like serine proteases"/>
    <property type="match status" value="1"/>
</dbReference>
<dbReference type="PROSITE" id="PS50240">
    <property type="entry name" value="TRYPSIN_DOM"/>
    <property type="match status" value="1"/>
</dbReference>
<evidence type="ECO:0000313" key="7">
    <source>
        <dbReference type="EMBL" id="KAF2879879.1"/>
    </source>
</evidence>
<keyword evidence="3" id="KW-0720">Serine protease</keyword>
<feature type="signal peptide" evidence="5">
    <location>
        <begin position="1"/>
        <end position="22"/>
    </location>
</feature>
<organism evidence="7 8">
    <name type="scientific">Ignelater luminosus</name>
    <name type="common">Cucubano</name>
    <name type="synonym">Pyrophorus luminosus</name>
    <dbReference type="NCBI Taxonomy" id="2038154"/>
    <lineage>
        <taxon>Eukaryota</taxon>
        <taxon>Metazoa</taxon>
        <taxon>Ecdysozoa</taxon>
        <taxon>Arthropoda</taxon>
        <taxon>Hexapoda</taxon>
        <taxon>Insecta</taxon>
        <taxon>Pterygota</taxon>
        <taxon>Neoptera</taxon>
        <taxon>Endopterygota</taxon>
        <taxon>Coleoptera</taxon>
        <taxon>Polyphaga</taxon>
        <taxon>Elateriformia</taxon>
        <taxon>Elateroidea</taxon>
        <taxon>Elateridae</taxon>
        <taxon>Agrypninae</taxon>
        <taxon>Pyrophorini</taxon>
        <taxon>Ignelater</taxon>
    </lineage>
</organism>
<evidence type="ECO:0000256" key="3">
    <source>
        <dbReference type="ARBA" id="ARBA00022825"/>
    </source>
</evidence>
<reference evidence="7" key="1">
    <citation type="submission" date="2019-08" db="EMBL/GenBank/DDBJ databases">
        <title>The genome of the North American firefly Photinus pyralis.</title>
        <authorList>
            <consortium name="Photinus pyralis genome working group"/>
            <person name="Fallon T.R."/>
            <person name="Sander Lower S.E."/>
            <person name="Weng J.-K."/>
        </authorList>
    </citation>
    <scope>NUCLEOTIDE SEQUENCE</scope>
    <source>
        <strain evidence="7">TRF0915ILg1</strain>
        <tissue evidence="7">Whole body</tissue>
    </source>
</reference>
<dbReference type="InterPro" id="IPR018114">
    <property type="entry name" value="TRYPSIN_HIS"/>
</dbReference>
<dbReference type="GO" id="GO:0006508">
    <property type="term" value="P:proteolysis"/>
    <property type="evidence" value="ECO:0007669"/>
    <property type="project" value="UniProtKB-KW"/>
</dbReference>
<keyword evidence="4" id="KW-1015">Disulfide bond</keyword>
<dbReference type="SMART" id="SM00020">
    <property type="entry name" value="Tryp_SPc"/>
    <property type="match status" value="1"/>
</dbReference>
<evidence type="ECO:0000256" key="5">
    <source>
        <dbReference type="SAM" id="SignalP"/>
    </source>
</evidence>
<dbReference type="InterPro" id="IPR043504">
    <property type="entry name" value="Peptidase_S1_PA_chymotrypsin"/>
</dbReference>
<dbReference type="Pfam" id="PF00089">
    <property type="entry name" value="Trypsin"/>
    <property type="match status" value="1"/>
</dbReference>
<dbReference type="OrthoDB" id="8189841at2759"/>
<proteinExistence type="predicted"/>
<dbReference type="GO" id="GO:0004252">
    <property type="term" value="F:serine-type endopeptidase activity"/>
    <property type="evidence" value="ECO:0007669"/>
    <property type="project" value="InterPro"/>
</dbReference>
<feature type="chain" id="PRO_5035442460" description="Peptidase S1 domain-containing protein" evidence="5">
    <location>
        <begin position="23"/>
        <end position="283"/>
    </location>
</feature>
<sequence length="283" mass="32488">MCYTKSFLMQLLIYCFPAGYLSQFYKFENGAQYVTNDLNSTRNQFQDLIEKYPYMAALVRDDERLHAQRLICSVAIVASYFALSAAHCFKKYIATDTPTMYAIRGNNEFWSDGKIHLVIDFRIYQSSEELVSFHSHFRANLAVIKVEEPFTGEFERPIRIAPPGTKIKVRTTAVTTAWAAVDTTYTTRLKAYKTTISDKKECRLFYRVIMQITVTTDMVCAYAFRDGFCFGDSGGAMVQNDTLIGISSFGRECTADHVPDIYTKIPEFSRWIHKTMDEMKTTI</sequence>
<evidence type="ECO:0000256" key="4">
    <source>
        <dbReference type="ARBA" id="ARBA00023157"/>
    </source>
</evidence>
<keyword evidence="2" id="KW-0378">Hydrolase</keyword>
<dbReference type="PANTHER" id="PTHR24276">
    <property type="entry name" value="POLYSERASE-RELATED"/>
    <property type="match status" value="1"/>
</dbReference>
<dbReference type="PROSITE" id="PS00134">
    <property type="entry name" value="TRYPSIN_HIS"/>
    <property type="match status" value="1"/>
</dbReference>